<sequence length="101" mass="10529">MSGLVGLAKGAVPEVGDDDDGSAAVLEDTVASSIRVRFTDWRISSVKLVHNAATSIRMIVAACRGVQAIRGRDCTTGDDAARSLVSQARTPPSFINMPLSA</sequence>
<dbReference type="Proteomes" id="UP000583419">
    <property type="component" value="Unassembled WGS sequence"/>
</dbReference>
<evidence type="ECO:0000256" key="1">
    <source>
        <dbReference type="SAM" id="MobiDB-lite"/>
    </source>
</evidence>
<dbReference type="RefSeq" id="WP_168974128.1">
    <property type="nucleotide sequence ID" value="NZ_JABAGJ010000013.1"/>
</dbReference>
<proteinExistence type="predicted"/>
<protein>
    <submittedName>
        <fullName evidence="2">Uncharacterized protein</fullName>
    </submittedName>
</protein>
<organism evidence="2 3">
    <name type="scientific">Bifidobacterium boum</name>
    <dbReference type="NCBI Taxonomy" id="78343"/>
    <lineage>
        <taxon>Bacteria</taxon>
        <taxon>Bacillati</taxon>
        <taxon>Actinomycetota</taxon>
        <taxon>Actinomycetes</taxon>
        <taxon>Bifidobacteriales</taxon>
        <taxon>Bifidobacteriaceae</taxon>
        <taxon>Bifidobacterium</taxon>
    </lineage>
</organism>
<evidence type="ECO:0000313" key="2">
    <source>
        <dbReference type="EMBL" id="NMF03108.1"/>
    </source>
</evidence>
<dbReference type="EMBL" id="JABAGJ010000013">
    <property type="protein sequence ID" value="NMF03108.1"/>
    <property type="molecule type" value="Genomic_DNA"/>
</dbReference>
<accession>A0A848D8U1</accession>
<dbReference type="AlphaFoldDB" id="A0A848D8U1"/>
<name>A0A848D8U1_9BIFI</name>
<feature type="region of interest" description="Disordered" evidence="1">
    <location>
        <begin position="1"/>
        <end position="22"/>
    </location>
</feature>
<evidence type="ECO:0000313" key="3">
    <source>
        <dbReference type="Proteomes" id="UP000583419"/>
    </source>
</evidence>
<gene>
    <name evidence="2" type="ORF">HF843_08050</name>
</gene>
<comment type="caution">
    <text evidence="2">The sequence shown here is derived from an EMBL/GenBank/DDBJ whole genome shotgun (WGS) entry which is preliminary data.</text>
</comment>
<reference evidence="2 3" key="1">
    <citation type="submission" date="2020-04" db="EMBL/GenBank/DDBJ databases">
        <authorList>
            <person name="Hitch T.C.A."/>
            <person name="Wylensek D."/>
            <person name="Clavel T."/>
        </authorList>
    </citation>
    <scope>NUCLEOTIDE SEQUENCE [LARGE SCALE GENOMIC DNA]</scope>
    <source>
        <strain evidence="2 3">WCA-130-P53-4B</strain>
    </source>
</reference>